<proteinExistence type="predicted"/>
<keyword evidence="3" id="KW-1185">Reference proteome</keyword>
<accession>A0ABW3BYI3</accession>
<keyword evidence="2" id="KW-0378">Hydrolase</keyword>
<evidence type="ECO:0000259" key="1">
    <source>
        <dbReference type="Pfam" id="PF03372"/>
    </source>
</evidence>
<dbReference type="InterPro" id="IPR038772">
    <property type="entry name" value="Sph/SMPD2-like"/>
</dbReference>
<keyword evidence="2" id="KW-0540">Nuclease</keyword>
<comment type="caution">
    <text evidence="2">The sequence shown here is derived from an EMBL/GenBank/DDBJ whole genome shotgun (WGS) entry which is preliminary data.</text>
</comment>
<dbReference type="PANTHER" id="PTHR16320">
    <property type="entry name" value="SPHINGOMYELINASE FAMILY MEMBER"/>
    <property type="match status" value="1"/>
</dbReference>
<dbReference type="InterPro" id="IPR036691">
    <property type="entry name" value="Endo/exonu/phosph_ase_sf"/>
</dbReference>
<gene>
    <name evidence="2" type="ORF">ACFQ00_01030</name>
</gene>
<keyword evidence="2" id="KW-0255">Endonuclease</keyword>
<feature type="domain" description="Endonuclease/exonuclease/phosphatase" evidence="1">
    <location>
        <begin position="22"/>
        <end position="252"/>
    </location>
</feature>
<reference evidence="3" key="1">
    <citation type="journal article" date="2019" name="Int. J. Syst. Evol. Microbiol.">
        <title>The Global Catalogue of Microorganisms (GCM) 10K type strain sequencing project: providing services to taxonomists for standard genome sequencing and annotation.</title>
        <authorList>
            <consortium name="The Broad Institute Genomics Platform"/>
            <consortium name="The Broad Institute Genome Sequencing Center for Infectious Disease"/>
            <person name="Wu L."/>
            <person name="Ma J."/>
        </authorList>
    </citation>
    <scope>NUCLEOTIDE SEQUENCE [LARGE SCALE GENOMIC DNA]</scope>
    <source>
        <strain evidence="3">CCUG 52537</strain>
    </source>
</reference>
<protein>
    <submittedName>
        <fullName evidence="2">Endonuclease/exonuclease/phosphatase family protein</fullName>
    </submittedName>
</protein>
<evidence type="ECO:0000313" key="2">
    <source>
        <dbReference type="EMBL" id="MFD0846897.1"/>
    </source>
</evidence>
<dbReference type="Proteomes" id="UP001597124">
    <property type="component" value="Unassembled WGS sequence"/>
</dbReference>
<dbReference type="PANTHER" id="PTHR16320:SF23">
    <property type="entry name" value="SPHINGOMYELINASE C 1"/>
    <property type="match status" value="1"/>
</dbReference>
<dbReference type="SUPFAM" id="SSF56219">
    <property type="entry name" value="DNase I-like"/>
    <property type="match status" value="1"/>
</dbReference>
<dbReference type="RefSeq" id="WP_381484927.1">
    <property type="nucleotide sequence ID" value="NZ_JBHTIK010000001.1"/>
</dbReference>
<sequence length="327" mass="35470">MSDAPPVRLSADGRSFIDLDVLTYNIEGLPWPARSGRAAKLRAIGAHLDGLRRAGIAPDIVLFQEAFSGAAAKAVEAAGYPALASGPGRTQRRTLDAAGTVPGSRKWRKGEIGIRLLSSGLVIASRYPIVTHVSEPFSRRSCAGFDCLSNKGVLHARVAIPGVPDPIDIFNTHMNAQRASGVPRARHTPAHNIQAEELAAFLEARRAPEKPAIFGGDFNMRRSLPRFDTFDALQPLALVHRHCALENSGCEVRMSWDGDAPWMDTQDLQLFASGQRVEVRPVRVEAMFDGRPDSPMLSDHDGFRVRYTISWDAAAQPSPGACHPGKD</sequence>
<organism evidence="2 3">
    <name type="scientific">Sphingosinicella xenopeptidilytica</name>
    <dbReference type="NCBI Taxonomy" id="364098"/>
    <lineage>
        <taxon>Bacteria</taxon>
        <taxon>Pseudomonadati</taxon>
        <taxon>Pseudomonadota</taxon>
        <taxon>Alphaproteobacteria</taxon>
        <taxon>Sphingomonadales</taxon>
        <taxon>Sphingosinicellaceae</taxon>
        <taxon>Sphingosinicella</taxon>
    </lineage>
</organism>
<dbReference type="InterPro" id="IPR005135">
    <property type="entry name" value="Endo/exonuclease/phosphatase"/>
</dbReference>
<dbReference type="Gene3D" id="3.60.10.10">
    <property type="entry name" value="Endonuclease/exonuclease/phosphatase"/>
    <property type="match status" value="1"/>
</dbReference>
<name>A0ABW3BYI3_SPHXN</name>
<dbReference type="GO" id="GO:0004519">
    <property type="term" value="F:endonuclease activity"/>
    <property type="evidence" value="ECO:0007669"/>
    <property type="project" value="UniProtKB-KW"/>
</dbReference>
<evidence type="ECO:0000313" key="3">
    <source>
        <dbReference type="Proteomes" id="UP001597124"/>
    </source>
</evidence>
<dbReference type="Pfam" id="PF03372">
    <property type="entry name" value="Exo_endo_phos"/>
    <property type="match status" value="1"/>
</dbReference>
<dbReference type="EMBL" id="JBHTIK010000001">
    <property type="protein sequence ID" value="MFD0846897.1"/>
    <property type="molecule type" value="Genomic_DNA"/>
</dbReference>